<feature type="region of interest" description="Disordered" evidence="1">
    <location>
        <begin position="243"/>
        <end position="279"/>
    </location>
</feature>
<evidence type="ECO:0000313" key="12">
    <source>
        <dbReference type="Proteomes" id="UP000663873"/>
    </source>
</evidence>
<dbReference type="OrthoDB" id="10024443at2759"/>
<dbReference type="Proteomes" id="UP000663873">
    <property type="component" value="Unassembled WGS sequence"/>
</dbReference>
<organism evidence="7 11">
    <name type="scientific">Rotaria socialis</name>
    <dbReference type="NCBI Taxonomy" id="392032"/>
    <lineage>
        <taxon>Eukaryota</taxon>
        <taxon>Metazoa</taxon>
        <taxon>Spiralia</taxon>
        <taxon>Gnathifera</taxon>
        <taxon>Rotifera</taxon>
        <taxon>Eurotatoria</taxon>
        <taxon>Bdelloidea</taxon>
        <taxon>Philodinida</taxon>
        <taxon>Philodinidae</taxon>
        <taxon>Rotaria</taxon>
    </lineage>
</organism>
<name>A0A820AC29_9BILA</name>
<feature type="compositionally biased region" description="Basic and acidic residues" evidence="1">
    <location>
        <begin position="243"/>
        <end position="264"/>
    </location>
</feature>
<dbReference type="Proteomes" id="UP000663851">
    <property type="component" value="Unassembled WGS sequence"/>
</dbReference>
<proteinExistence type="predicted"/>
<dbReference type="EMBL" id="CAJOBO010000300">
    <property type="protein sequence ID" value="CAF4186964.1"/>
    <property type="molecule type" value="Genomic_DNA"/>
</dbReference>
<evidence type="ECO:0000313" key="6">
    <source>
        <dbReference type="EMBL" id="CAF3681557.1"/>
    </source>
</evidence>
<evidence type="ECO:0000313" key="11">
    <source>
        <dbReference type="Proteomes" id="UP000663851"/>
    </source>
</evidence>
<dbReference type="Proteomes" id="UP000663869">
    <property type="component" value="Unassembled WGS sequence"/>
</dbReference>
<dbReference type="Proteomes" id="UP000663833">
    <property type="component" value="Unassembled WGS sequence"/>
</dbReference>
<evidence type="ECO:0000313" key="3">
    <source>
        <dbReference type="EMBL" id="CAF3310342.1"/>
    </source>
</evidence>
<evidence type="ECO:0000313" key="5">
    <source>
        <dbReference type="EMBL" id="CAF3550896.1"/>
    </source>
</evidence>
<accession>A0A820AC29</accession>
<evidence type="ECO:0000313" key="4">
    <source>
        <dbReference type="EMBL" id="CAF3489960.1"/>
    </source>
</evidence>
<evidence type="ECO:0000313" key="9">
    <source>
        <dbReference type="EMBL" id="CAF4336853.1"/>
    </source>
</evidence>
<evidence type="ECO:0000313" key="8">
    <source>
        <dbReference type="EMBL" id="CAF4329632.1"/>
    </source>
</evidence>
<comment type="caution">
    <text evidence="7">The sequence shown here is derived from an EMBL/GenBank/DDBJ whole genome shotgun (WGS) entry which is preliminary data.</text>
</comment>
<dbReference type="Proteomes" id="UP000663872">
    <property type="component" value="Unassembled WGS sequence"/>
</dbReference>
<protein>
    <submittedName>
        <fullName evidence="7">Uncharacterized protein</fullName>
    </submittedName>
</protein>
<keyword evidence="12" id="KW-1185">Reference proteome</keyword>
<sequence length="279" mass="32619">MTPAPPKFGVRFLTRKERTVRRVTKCETREIKKRLEPPTPPSVPVKKIKTLNAAVRPKPATLVKIREPKKVKPMAELSSNEKEQVRTTTSSSVNRAISATTVKSPISSVRTLQTTDLQRLSRLTCSREFSFFHKEIKCELRTNEHQLAFFQTKLYHLKNEFINQNSEHHNLEQIKNYFAEAHQKNIDRRIKPDEFNTLADKLKQDIKQAIDKWLKKKEPGKQNRALSDYTQKRQSRIRELIKETIEETKKQQDPLQENSDKVEMDNTQDQSQIEAECID</sequence>
<dbReference type="Proteomes" id="UP000663865">
    <property type="component" value="Unassembled WGS sequence"/>
</dbReference>
<evidence type="ECO:0000313" key="10">
    <source>
        <dbReference type="EMBL" id="CAF4544741.1"/>
    </source>
</evidence>
<dbReference type="EMBL" id="CAJNXB010000047">
    <property type="protein sequence ID" value="CAF3004548.1"/>
    <property type="molecule type" value="Genomic_DNA"/>
</dbReference>
<dbReference type="AlphaFoldDB" id="A0A820AC29"/>
<evidence type="ECO:0000256" key="1">
    <source>
        <dbReference type="SAM" id="MobiDB-lite"/>
    </source>
</evidence>
<dbReference type="Proteomes" id="UP000663838">
    <property type="component" value="Unassembled WGS sequence"/>
</dbReference>
<dbReference type="Proteomes" id="UP000663862">
    <property type="component" value="Unassembled WGS sequence"/>
</dbReference>
<dbReference type="EMBL" id="CAJOBQ010000330">
    <property type="protein sequence ID" value="CAF4329632.1"/>
    <property type="molecule type" value="Genomic_DNA"/>
</dbReference>
<feature type="region of interest" description="Disordered" evidence="1">
    <location>
        <begin position="73"/>
        <end position="92"/>
    </location>
</feature>
<dbReference type="EMBL" id="CAJOBS010000293">
    <property type="protein sequence ID" value="CAF4544741.1"/>
    <property type="molecule type" value="Genomic_DNA"/>
</dbReference>
<gene>
    <name evidence="6" type="ORF">FME351_LOCUS26413</name>
    <name evidence="3" type="ORF">GRG538_LOCUS1429</name>
    <name evidence="7" type="ORF">HFQ381_LOCUS6594</name>
    <name evidence="5" type="ORF">KIK155_LOCUS18438</name>
    <name evidence="4" type="ORF">LUA448_LOCUS24595</name>
    <name evidence="2" type="ORF">TIS948_LOCUS1636</name>
    <name evidence="10" type="ORF">TOA249_LOCUS6760</name>
    <name evidence="8" type="ORF">TSG867_LOCUS8123</name>
    <name evidence="9" type="ORF">UJA718_LOCUS14870</name>
</gene>
<evidence type="ECO:0000313" key="2">
    <source>
        <dbReference type="EMBL" id="CAF3004548.1"/>
    </source>
</evidence>
<evidence type="ECO:0000313" key="7">
    <source>
        <dbReference type="EMBL" id="CAF4186964.1"/>
    </source>
</evidence>
<reference evidence="7" key="1">
    <citation type="submission" date="2021-02" db="EMBL/GenBank/DDBJ databases">
        <authorList>
            <person name="Nowell W R."/>
        </authorList>
    </citation>
    <scope>NUCLEOTIDE SEQUENCE</scope>
</reference>
<dbReference type="EMBL" id="CAJNYT010000037">
    <property type="protein sequence ID" value="CAF3310342.1"/>
    <property type="molecule type" value="Genomic_DNA"/>
</dbReference>
<dbReference type="EMBL" id="CAJNYD010003257">
    <property type="protein sequence ID" value="CAF3489960.1"/>
    <property type="molecule type" value="Genomic_DNA"/>
</dbReference>
<dbReference type="EMBL" id="CAJOBP010002143">
    <property type="protein sequence ID" value="CAF4336853.1"/>
    <property type="molecule type" value="Genomic_DNA"/>
</dbReference>
<dbReference type="EMBL" id="CAJNYU010003539">
    <property type="protein sequence ID" value="CAF3681557.1"/>
    <property type="molecule type" value="Genomic_DNA"/>
</dbReference>
<dbReference type="Proteomes" id="UP000663825">
    <property type="component" value="Unassembled WGS sequence"/>
</dbReference>
<dbReference type="EMBL" id="CAJNYV010003261">
    <property type="protein sequence ID" value="CAF3550896.1"/>
    <property type="molecule type" value="Genomic_DNA"/>
</dbReference>